<name>A0A0B7MSN6_9FUNG</name>
<reference evidence="2" key="1">
    <citation type="submission" date="2014-09" db="EMBL/GenBank/DDBJ databases">
        <authorList>
            <person name="Ellenberger Sabrina"/>
        </authorList>
    </citation>
    <scope>NUCLEOTIDE SEQUENCE [LARGE SCALE GENOMIC DNA]</scope>
    <source>
        <strain evidence="2">CBS 412.66</strain>
    </source>
</reference>
<sequence>MSIPSCKTIFWDISIFLLQKRLSNGLHYYFCDRKREADEELAKLNKRRAERERELELREEEQTRIQRDAELAAMGD</sequence>
<accession>A0A0B7MSN6</accession>
<dbReference type="EMBL" id="LN719426">
    <property type="protein sequence ID" value="CEP08092.1"/>
    <property type="molecule type" value="Genomic_DNA"/>
</dbReference>
<dbReference type="Proteomes" id="UP000054107">
    <property type="component" value="Unassembled WGS sequence"/>
</dbReference>
<keyword evidence="3" id="KW-1185">Reference proteome</keyword>
<evidence type="ECO:0000313" key="3">
    <source>
        <dbReference type="Proteomes" id="UP000054107"/>
    </source>
</evidence>
<keyword evidence="1" id="KW-0175">Coiled coil</keyword>
<dbReference type="OrthoDB" id="265955at2759"/>
<organism evidence="2 3">
    <name type="scientific">Parasitella parasitica</name>
    <dbReference type="NCBI Taxonomy" id="35722"/>
    <lineage>
        <taxon>Eukaryota</taxon>
        <taxon>Fungi</taxon>
        <taxon>Fungi incertae sedis</taxon>
        <taxon>Mucoromycota</taxon>
        <taxon>Mucoromycotina</taxon>
        <taxon>Mucoromycetes</taxon>
        <taxon>Mucorales</taxon>
        <taxon>Mucorineae</taxon>
        <taxon>Mucoraceae</taxon>
        <taxon>Parasitella</taxon>
    </lineage>
</organism>
<proteinExistence type="predicted"/>
<feature type="coiled-coil region" evidence="1">
    <location>
        <begin position="34"/>
        <end position="66"/>
    </location>
</feature>
<dbReference type="AlphaFoldDB" id="A0A0B7MSN6"/>
<gene>
    <name evidence="2" type="primary">PARPA_01401.1 scaffold 1359</name>
</gene>
<evidence type="ECO:0000313" key="2">
    <source>
        <dbReference type="EMBL" id="CEP08092.1"/>
    </source>
</evidence>
<evidence type="ECO:0000256" key="1">
    <source>
        <dbReference type="SAM" id="Coils"/>
    </source>
</evidence>
<protein>
    <submittedName>
        <fullName evidence="2">Uncharacterized protein</fullName>
    </submittedName>
</protein>